<dbReference type="SMART" id="SM00862">
    <property type="entry name" value="Trans_reg_C"/>
    <property type="match status" value="1"/>
</dbReference>
<comment type="caution">
    <text evidence="4">The sequence shown here is derived from an EMBL/GenBank/DDBJ whole genome shotgun (WGS) entry which is preliminary data.</text>
</comment>
<organism evidence="4 5">
    <name type="scientific">Vibrio splendidus 12E03</name>
    <dbReference type="NCBI Taxonomy" id="1191305"/>
    <lineage>
        <taxon>Bacteria</taxon>
        <taxon>Pseudomonadati</taxon>
        <taxon>Pseudomonadota</taxon>
        <taxon>Gammaproteobacteria</taxon>
        <taxon>Vibrionales</taxon>
        <taxon>Vibrionaceae</taxon>
        <taxon>Vibrio</taxon>
    </lineage>
</organism>
<dbReference type="Gene3D" id="1.10.10.10">
    <property type="entry name" value="Winged helix-like DNA-binding domain superfamily/Winged helix DNA-binding domain"/>
    <property type="match status" value="1"/>
</dbReference>
<proteinExistence type="predicted"/>
<dbReference type="GO" id="GO:0000160">
    <property type="term" value="P:phosphorelay signal transduction system"/>
    <property type="evidence" value="ECO:0007669"/>
    <property type="project" value="InterPro"/>
</dbReference>
<dbReference type="PROSITE" id="PS51755">
    <property type="entry name" value="OMPR_PHOB"/>
    <property type="match status" value="1"/>
</dbReference>
<dbReference type="InterPro" id="IPR001867">
    <property type="entry name" value="OmpR/PhoB-type_DNA-bd"/>
</dbReference>
<evidence type="ECO:0000256" key="1">
    <source>
        <dbReference type="ARBA" id="ARBA00023125"/>
    </source>
</evidence>
<feature type="domain" description="OmpR/PhoB-type" evidence="3">
    <location>
        <begin position="5"/>
        <end position="106"/>
    </location>
</feature>
<dbReference type="InterPro" id="IPR016032">
    <property type="entry name" value="Sig_transdc_resp-reg_C-effctor"/>
</dbReference>
<sequence>MMNVTNSLVIYEKLHVSFDDRSIMNIEDKSLIQLRPKPFRVLLYLHQHSNRCVSKDEIFDECWDGSIVSDQSLTNTISMLRKALLTINIRKIKITTISKAGYRLDKIDIDDSTNGVSNPTPLLNGYNNMEVNHDKEFLKTRIYKKFQYKLSLVKNLILPTLPVVILLMTGDTHGYNIPNQRLVSNVNTEYTIIDKTKKLDLDSIEAIIKSRPQRKCNAKSIKITINKGNEVAFETDFSIKYKNNAYNNLYAYRVKKDNFISRMIQISTILSLCKLNYTTP</sequence>
<dbReference type="CDD" id="cd00383">
    <property type="entry name" value="trans_reg_C"/>
    <property type="match status" value="1"/>
</dbReference>
<protein>
    <recommendedName>
        <fullName evidence="3">OmpR/PhoB-type domain-containing protein</fullName>
    </recommendedName>
</protein>
<dbReference type="Pfam" id="PF00486">
    <property type="entry name" value="Trans_reg_C"/>
    <property type="match status" value="1"/>
</dbReference>
<dbReference type="SUPFAM" id="SSF46894">
    <property type="entry name" value="C-terminal effector domain of the bipartite response regulators"/>
    <property type="match status" value="1"/>
</dbReference>
<reference evidence="4 5" key="1">
    <citation type="journal article" date="2012" name="Science">
        <title>Ecological populations of bacteria act as socially cohesive units of antibiotic production and resistance.</title>
        <authorList>
            <person name="Cordero O.X."/>
            <person name="Wildschutte H."/>
            <person name="Kirkup B."/>
            <person name="Proehl S."/>
            <person name="Ngo L."/>
            <person name="Hussain F."/>
            <person name="Le Roux F."/>
            <person name="Mincer T."/>
            <person name="Polz M.F."/>
        </authorList>
    </citation>
    <scope>NUCLEOTIDE SEQUENCE [LARGE SCALE GENOMIC DNA]</scope>
    <source>
        <strain evidence="4 5">12E03</strain>
    </source>
</reference>
<dbReference type="EMBL" id="AJZD02000252">
    <property type="protein sequence ID" value="OEF88937.1"/>
    <property type="molecule type" value="Genomic_DNA"/>
</dbReference>
<dbReference type="GO" id="GO:0003677">
    <property type="term" value="F:DNA binding"/>
    <property type="evidence" value="ECO:0007669"/>
    <property type="project" value="UniProtKB-UniRule"/>
</dbReference>
<dbReference type="InterPro" id="IPR036388">
    <property type="entry name" value="WH-like_DNA-bd_sf"/>
</dbReference>
<evidence type="ECO:0000256" key="2">
    <source>
        <dbReference type="PROSITE-ProRule" id="PRU01091"/>
    </source>
</evidence>
<dbReference type="OrthoDB" id="5827879at2"/>
<evidence type="ECO:0000313" key="5">
    <source>
        <dbReference type="Proteomes" id="UP000094802"/>
    </source>
</evidence>
<dbReference type="GO" id="GO:0006355">
    <property type="term" value="P:regulation of DNA-templated transcription"/>
    <property type="evidence" value="ECO:0007669"/>
    <property type="project" value="InterPro"/>
</dbReference>
<evidence type="ECO:0000313" key="4">
    <source>
        <dbReference type="EMBL" id="OEF88937.1"/>
    </source>
</evidence>
<gene>
    <name evidence="4" type="ORF">A142_23050</name>
</gene>
<evidence type="ECO:0000259" key="3">
    <source>
        <dbReference type="PROSITE" id="PS51755"/>
    </source>
</evidence>
<dbReference type="Proteomes" id="UP000094802">
    <property type="component" value="Unassembled WGS sequence"/>
</dbReference>
<dbReference type="AlphaFoldDB" id="A0A1E5FFM4"/>
<accession>A0A1E5FFM4</accession>
<name>A0A1E5FFM4_VIBSP</name>
<feature type="DNA-binding region" description="OmpR/PhoB-type" evidence="2">
    <location>
        <begin position="5"/>
        <end position="106"/>
    </location>
</feature>
<keyword evidence="1 2" id="KW-0238">DNA-binding</keyword>